<dbReference type="PATRIC" id="fig|1415166.3.peg.3740"/>
<gene>
    <name evidence="2" type="ORF">NONO_c36430</name>
</gene>
<keyword evidence="1" id="KW-0812">Transmembrane</keyword>
<organism evidence="2 3">
    <name type="scientific">Nocardia nova SH22a</name>
    <dbReference type="NCBI Taxonomy" id="1415166"/>
    <lineage>
        <taxon>Bacteria</taxon>
        <taxon>Bacillati</taxon>
        <taxon>Actinomycetota</taxon>
        <taxon>Actinomycetes</taxon>
        <taxon>Mycobacteriales</taxon>
        <taxon>Nocardiaceae</taxon>
        <taxon>Nocardia</taxon>
    </lineage>
</organism>
<protein>
    <recommendedName>
        <fullName evidence="4">Transmembrane protein</fullName>
    </recommendedName>
</protein>
<sequence length="180" mass="18855">MPTTDQTLNPVNLWTRRRPAPGPSVAAIGAVCVFVSLVGPVWTRVPANPTTGLSAAQLDFSQLAATVTSGAAPSTWLQHSYFSWLAWTLMSATIIAFAGCMGAARRRWSLALAVLGVAGLVVTVVALKGTMSWSQAWDARGMMQQQLGIGCVLTLIGYLLIPVGAIVAMSRRVRSGGASA</sequence>
<dbReference type="OrthoDB" id="9986099at2"/>
<evidence type="ECO:0000256" key="1">
    <source>
        <dbReference type="SAM" id="Phobius"/>
    </source>
</evidence>
<evidence type="ECO:0000313" key="3">
    <source>
        <dbReference type="Proteomes" id="UP000019150"/>
    </source>
</evidence>
<dbReference type="KEGG" id="nno:NONO_c36430"/>
<evidence type="ECO:0008006" key="4">
    <source>
        <dbReference type="Google" id="ProtNLM"/>
    </source>
</evidence>
<accession>W5TGH2</accession>
<feature type="transmembrane region" description="Helical" evidence="1">
    <location>
        <begin position="81"/>
        <end position="101"/>
    </location>
</feature>
<dbReference type="RefSeq" id="WP_025349868.1">
    <property type="nucleotide sequence ID" value="NZ_CP006850.1"/>
</dbReference>
<evidence type="ECO:0000313" key="2">
    <source>
        <dbReference type="EMBL" id="AHH18430.1"/>
    </source>
</evidence>
<keyword evidence="3" id="KW-1185">Reference proteome</keyword>
<feature type="transmembrane region" description="Helical" evidence="1">
    <location>
        <begin position="25"/>
        <end position="43"/>
    </location>
</feature>
<proteinExistence type="predicted"/>
<dbReference type="Proteomes" id="UP000019150">
    <property type="component" value="Chromosome"/>
</dbReference>
<name>W5TGH2_9NOCA</name>
<feature type="transmembrane region" description="Helical" evidence="1">
    <location>
        <begin position="108"/>
        <end position="127"/>
    </location>
</feature>
<dbReference type="EMBL" id="CP006850">
    <property type="protein sequence ID" value="AHH18430.1"/>
    <property type="molecule type" value="Genomic_DNA"/>
</dbReference>
<dbReference type="HOGENOM" id="CLU_1494765_0_0_11"/>
<feature type="transmembrane region" description="Helical" evidence="1">
    <location>
        <begin position="147"/>
        <end position="169"/>
    </location>
</feature>
<keyword evidence="1" id="KW-0472">Membrane</keyword>
<keyword evidence="1" id="KW-1133">Transmembrane helix</keyword>
<dbReference type="AlphaFoldDB" id="W5TGH2"/>
<reference evidence="2 3" key="1">
    <citation type="journal article" date="2014" name="Appl. Environ. Microbiol.">
        <title>Insights into the Microbial Degradation of Rubber and Gutta-Percha by Analysis of the Complete Genome of Nocardia nova SH22a.</title>
        <authorList>
            <person name="Luo Q."/>
            <person name="Hiessl S."/>
            <person name="Poehlein A."/>
            <person name="Daniel R."/>
            <person name="Steinbuchel A."/>
        </authorList>
    </citation>
    <scope>NUCLEOTIDE SEQUENCE [LARGE SCALE GENOMIC DNA]</scope>
    <source>
        <strain evidence="2">SH22a</strain>
    </source>
</reference>